<feature type="domain" description="GRHL1/CP2 C-terminal" evidence="1">
    <location>
        <begin position="2"/>
        <end position="66"/>
    </location>
</feature>
<protein>
    <recommendedName>
        <fullName evidence="1">GRHL1/CP2 C-terminal domain-containing protein</fullName>
    </recommendedName>
</protein>
<comment type="caution">
    <text evidence="2">The sequence shown here is derived from an EMBL/GenBank/DDBJ whole genome shotgun (WGS) entry which is preliminary data.</text>
</comment>
<sequence length="103" mass="11514">MFQMVLLKNRTKEEFITILENKGLVDTSIVQRFCVSGPGGIKVELSDEIVASWKNESVFQISISKDVCKLEPETCRRNGKNCESTIVAKAHGQSQEIVRALQS</sequence>
<accession>A0AAD5QTN4</accession>
<dbReference type="Pfam" id="PF25416">
    <property type="entry name" value="GRHL1_C"/>
    <property type="match status" value="1"/>
</dbReference>
<name>A0AAD5QTN4_PARTN</name>
<evidence type="ECO:0000313" key="2">
    <source>
        <dbReference type="EMBL" id="KAJ1358736.1"/>
    </source>
</evidence>
<evidence type="ECO:0000259" key="1">
    <source>
        <dbReference type="Pfam" id="PF25416"/>
    </source>
</evidence>
<gene>
    <name evidence="2" type="ORF">KIN20_017238</name>
</gene>
<evidence type="ECO:0000313" key="3">
    <source>
        <dbReference type="Proteomes" id="UP001196413"/>
    </source>
</evidence>
<dbReference type="AlphaFoldDB" id="A0AAD5QTN4"/>
<proteinExistence type="predicted"/>
<keyword evidence="3" id="KW-1185">Reference proteome</keyword>
<organism evidence="2 3">
    <name type="scientific">Parelaphostrongylus tenuis</name>
    <name type="common">Meningeal worm</name>
    <dbReference type="NCBI Taxonomy" id="148309"/>
    <lineage>
        <taxon>Eukaryota</taxon>
        <taxon>Metazoa</taxon>
        <taxon>Ecdysozoa</taxon>
        <taxon>Nematoda</taxon>
        <taxon>Chromadorea</taxon>
        <taxon>Rhabditida</taxon>
        <taxon>Rhabditina</taxon>
        <taxon>Rhabditomorpha</taxon>
        <taxon>Strongyloidea</taxon>
        <taxon>Metastrongylidae</taxon>
        <taxon>Parelaphostrongylus</taxon>
    </lineage>
</organism>
<dbReference type="Proteomes" id="UP001196413">
    <property type="component" value="Unassembled WGS sequence"/>
</dbReference>
<dbReference type="EMBL" id="JAHQIW010003451">
    <property type="protein sequence ID" value="KAJ1358736.1"/>
    <property type="molecule type" value="Genomic_DNA"/>
</dbReference>
<reference evidence="2" key="1">
    <citation type="submission" date="2021-06" db="EMBL/GenBank/DDBJ databases">
        <title>Parelaphostrongylus tenuis whole genome reference sequence.</title>
        <authorList>
            <person name="Garwood T.J."/>
            <person name="Larsen P.A."/>
            <person name="Fountain-Jones N.M."/>
            <person name="Garbe J.R."/>
            <person name="Macchietto M.G."/>
            <person name="Kania S.A."/>
            <person name="Gerhold R.W."/>
            <person name="Richards J.E."/>
            <person name="Wolf T.M."/>
        </authorList>
    </citation>
    <scope>NUCLEOTIDE SEQUENCE</scope>
    <source>
        <strain evidence="2">MNPRO001-30</strain>
        <tissue evidence="2">Meninges</tissue>
    </source>
</reference>
<dbReference type="InterPro" id="IPR057520">
    <property type="entry name" value="GRHL1/CP2_C"/>
</dbReference>